<evidence type="ECO:0000256" key="1">
    <source>
        <dbReference type="ARBA" id="ARBA00004294"/>
    </source>
</evidence>
<dbReference type="InterPro" id="IPR026169">
    <property type="entry name" value="MIEAP"/>
</dbReference>
<organism evidence="15 16">
    <name type="scientific">Pocillopora meandrina</name>
    <dbReference type="NCBI Taxonomy" id="46732"/>
    <lineage>
        <taxon>Eukaryota</taxon>
        <taxon>Metazoa</taxon>
        <taxon>Cnidaria</taxon>
        <taxon>Anthozoa</taxon>
        <taxon>Hexacorallia</taxon>
        <taxon>Scleractinia</taxon>
        <taxon>Astrocoeniina</taxon>
        <taxon>Pocilloporidae</taxon>
        <taxon>Pocillopora</taxon>
    </lineage>
</organism>
<dbReference type="InterPro" id="IPR031981">
    <property type="entry name" value="MIEAP_C"/>
</dbReference>
<dbReference type="GO" id="GO:0005741">
    <property type="term" value="C:mitochondrial outer membrane"/>
    <property type="evidence" value="ECO:0007669"/>
    <property type="project" value="UniProtKB-SubCell"/>
</dbReference>
<dbReference type="GO" id="GO:0035695">
    <property type="term" value="P:mitophagy by internal vacuole formation"/>
    <property type="evidence" value="ECO:0007669"/>
    <property type="project" value="TreeGrafter"/>
</dbReference>
<keyword evidence="10" id="KW-0496">Mitochondrion</keyword>
<comment type="caution">
    <text evidence="15">The sequence shown here is derived from an EMBL/GenBank/DDBJ whole genome shotgun (WGS) entry which is preliminary data.</text>
</comment>
<dbReference type="PANTHER" id="PTHR21771">
    <property type="entry name" value="MITOCHONDRIA-EATING PROTEIN-RELATED"/>
    <property type="match status" value="1"/>
</dbReference>
<evidence type="ECO:0000256" key="11">
    <source>
        <dbReference type="ARBA" id="ARBA00023136"/>
    </source>
</evidence>
<comment type="similarity">
    <text evidence="4">Belongs to the MIEAP family.</text>
</comment>
<dbReference type="Pfam" id="PF16026">
    <property type="entry name" value="MIEAP"/>
    <property type="match status" value="1"/>
</dbReference>
<evidence type="ECO:0000256" key="5">
    <source>
        <dbReference type="ARBA" id="ARBA00019863"/>
    </source>
</evidence>
<evidence type="ECO:0000256" key="7">
    <source>
        <dbReference type="ARBA" id="ARBA00022787"/>
    </source>
</evidence>
<dbReference type="GO" id="GO:0008289">
    <property type="term" value="F:lipid binding"/>
    <property type="evidence" value="ECO:0007669"/>
    <property type="project" value="UniProtKB-KW"/>
</dbReference>
<keyword evidence="9" id="KW-0446">Lipid-binding</keyword>
<accession>A0AAU9XR18</accession>
<dbReference type="Proteomes" id="UP001159428">
    <property type="component" value="Unassembled WGS sequence"/>
</dbReference>
<feature type="domain" description="Mitochondria-eating protein C-terminal" evidence="14">
    <location>
        <begin position="306"/>
        <end position="392"/>
    </location>
</feature>
<keyword evidence="6" id="KW-0963">Cytoplasm</keyword>
<keyword evidence="8 13" id="KW-0175">Coiled coil</keyword>
<protein>
    <recommendedName>
        <fullName evidence="5">Mitochondria-eating protein</fullName>
    </recommendedName>
    <alternativeName>
        <fullName evidence="12">Spermatogenesis-associated protein 18</fullName>
    </alternativeName>
</protein>
<evidence type="ECO:0000256" key="9">
    <source>
        <dbReference type="ARBA" id="ARBA00023121"/>
    </source>
</evidence>
<dbReference type="GO" id="GO:0005759">
    <property type="term" value="C:mitochondrial matrix"/>
    <property type="evidence" value="ECO:0007669"/>
    <property type="project" value="UniProtKB-SubCell"/>
</dbReference>
<dbReference type="EMBL" id="CALNXJ010000054">
    <property type="protein sequence ID" value="CAH3153963.1"/>
    <property type="molecule type" value="Genomic_DNA"/>
</dbReference>
<evidence type="ECO:0000256" key="6">
    <source>
        <dbReference type="ARBA" id="ARBA00022490"/>
    </source>
</evidence>
<evidence type="ECO:0000256" key="2">
    <source>
        <dbReference type="ARBA" id="ARBA00004305"/>
    </source>
</evidence>
<evidence type="ECO:0000256" key="4">
    <source>
        <dbReference type="ARBA" id="ARBA00008233"/>
    </source>
</evidence>
<dbReference type="AlphaFoldDB" id="A0AAU9XR18"/>
<evidence type="ECO:0000259" key="14">
    <source>
        <dbReference type="Pfam" id="PF16026"/>
    </source>
</evidence>
<reference evidence="15 16" key="1">
    <citation type="submission" date="2022-05" db="EMBL/GenBank/DDBJ databases">
        <authorList>
            <consortium name="Genoscope - CEA"/>
            <person name="William W."/>
        </authorList>
    </citation>
    <scope>NUCLEOTIDE SEQUENCE [LARGE SCALE GENOMIC DNA]</scope>
</reference>
<evidence type="ECO:0000256" key="8">
    <source>
        <dbReference type="ARBA" id="ARBA00023054"/>
    </source>
</evidence>
<gene>
    <name evidence="15" type="ORF">PMEA_00027356</name>
</gene>
<keyword evidence="11" id="KW-0472">Membrane</keyword>
<evidence type="ECO:0000313" key="16">
    <source>
        <dbReference type="Proteomes" id="UP001159428"/>
    </source>
</evidence>
<evidence type="ECO:0000313" key="15">
    <source>
        <dbReference type="EMBL" id="CAH3153963.1"/>
    </source>
</evidence>
<keyword evidence="16" id="KW-1185">Reference proteome</keyword>
<sequence length="398" mass="46604">MKEKLLKKSDYIQKMYEDYNKNLADHKSRNDTLLKELAKREEEIAKYTQITEGLTNEHQKEVDKLLSEIQTMKKKNDTLLREKEEEIAKYTQMSLKLKEELKKKEKEAKDKIKEREERLMLLSKNLVEKDQRNMEDTAAVNRRSEVEKEFSYFFDNERMDAIEKMQSVYGSDEDIDIGISYPRLACMIFEAAYEKTTEAKDSALHVFRETINEMIKEAAELGEAYLRSEKSELSSHGVTFKIPTCSQELKYPTEVLDTLMLSLKETAHLCSLESIKEGVRRKITEKWISWLHSEKSCHFSFSDRLLFHLKDYVQACLRLAWRMVVQVPPMQLEYKCTTLKNFHRMVGYHSGSEMYSMPPPNGQGAADYEVACYLWPALLDGGGRVIRHGEVLVKWKLK</sequence>
<keyword evidence="7" id="KW-1000">Mitochondrion outer membrane</keyword>
<proteinExistence type="inferred from homology"/>
<evidence type="ECO:0000256" key="3">
    <source>
        <dbReference type="ARBA" id="ARBA00004496"/>
    </source>
</evidence>
<evidence type="ECO:0000256" key="10">
    <source>
        <dbReference type="ARBA" id="ARBA00023128"/>
    </source>
</evidence>
<dbReference type="GO" id="GO:0035694">
    <property type="term" value="P:mitochondrial protein catabolic process"/>
    <property type="evidence" value="ECO:0007669"/>
    <property type="project" value="InterPro"/>
</dbReference>
<evidence type="ECO:0000256" key="13">
    <source>
        <dbReference type="SAM" id="Coils"/>
    </source>
</evidence>
<comment type="subcellular location">
    <subcellularLocation>
        <location evidence="3">Cytoplasm</location>
    </subcellularLocation>
    <subcellularLocation>
        <location evidence="2">Mitochondrion matrix</location>
    </subcellularLocation>
    <subcellularLocation>
        <location evidence="1">Mitochondrion outer membrane</location>
    </subcellularLocation>
</comment>
<name>A0AAU9XR18_9CNID</name>
<feature type="coiled-coil region" evidence="13">
    <location>
        <begin position="16"/>
        <end position="125"/>
    </location>
</feature>
<evidence type="ECO:0000256" key="12">
    <source>
        <dbReference type="ARBA" id="ARBA00032687"/>
    </source>
</evidence>